<feature type="domain" description="IPT/TIG" evidence="2">
    <location>
        <begin position="174"/>
        <end position="349"/>
    </location>
</feature>
<dbReference type="CDD" id="cd00102">
    <property type="entry name" value="IPT"/>
    <property type="match status" value="1"/>
</dbReference>
<feature type="domain" description="IPT/TIG" evidence="2">
    <location>
        <begin position="445"/>
        <end position="531"/>
    </location>
</feature>
<dbReference type="InterPro" id="IPR013783">
    <property type="entry name" value="Ig-like_fold"/>
</dbReference>
<sequence>MAQLYNPTLSRLIRTLLLQCVFMLGMVSVGMAQATLPINHDGPWTNTSLSGMNVVGNVIAGQDLEGGSNGSAQFREGGAYIDINFQNASSTDFKLSYSLRAATTRNYTASFTVSYSTDGGSAYTTLRNVTEVDLARETKRFTDLIPAAATNIRFTLNSATQAYILFDALELIQTPEILSIKPTTGVPGTQVTITGNRLNDATVKFGGIAVPATLVIKDGSEEGNTVTGVTVNAVGTEIIAYVPYGVGPSSPITVTTQYGTTTEVAFTVPAPTFNTPAFSSTSGIAGETIELLGNNFIDATAVLFNGATAEFKVNSNNKITVTIPNLASTGKITLTTPAGSVESPEFTVPSPEISSFTPTGGKSGVTEVKISGAYFHNVTEVKFNGVIAPGFRINETNDEITVNIPLGASTGPITVTSPAGTATSADPFEVPAPIIVAREIAVEGETVVLEFNPTRTGAGKTITIYGENLASVSRVVFPGGAGGEGANGTNLVKNTDTELTVTVPADASTGKLQLIADGYEPVESSQIFEFVPAPVIVNVTPIYGIVTTAITITGSNFQDATSVKIGNGEVTSGFNVNAEGTEIKLSIPSEATTGTVSVTTPLGGTGVWGGTFDVILAPADLAFTPASGPIGQEVKLTGKNLKYVTEVIFLGANNTEDEGDASVTFTTPNGSDTELTFNVPANTPQGLTKLLVRNAADDVITTNEFEVILRPVVNTLTPTMGIAGAIVVLEGYNFSNVTEVTFGGIKLTEEGFTVNAEGTQITVAVPANAPVTSAVIITNEFGNSVAKDFIVIQKPSITSFTEERGIVGDDVIITGTNFYGNDDNPITVSFAGANGSRVNAEITAMTPTQITVKVPTGAITGGVIVTNAADSSEPSEDYIVATNPEIFSFTPASGKVGDDVSISGWLMESVTYVAFNGTKASVTPSADGRTIKVKVPAGATTGRLALFVGEDENPVFTTAEDQIFTVIPAPTIVSVNPNSGVGGTVVTITGTNFIDITSVTFNDVAADASKIAVNETFTVLTVTVPTTATTGALVVNAGAGEATHENFIVPTPAAITFTNNTATPLKSYANQLVTIRGQYFTNAIEVDFNGKKITTGITVVDEVEGSTEADRFQLITVKAPFDAGTGKITVTTPAGSGVSTDDYTVLEPKIASISATEGYAAQTVLTITGELFTQYWNETLNSNEGGEGVKAPIVKFNGAQIEATNYAENGTSITVTVPGSARTGSVTVVSGSGESEPVQFNVLAPVLSSVTPTAVYAGQTVTISGTNFINVTSMSYGNIPITGYDIVLTDTEKGTGTITFVAPKINHNTTNTLSVTSTSGTGSTDVFTIYRPVISNVFETGKESPADRRVYAGVNTVTIKGTRFDEFWNGTVSTATPSLSLVRTGTNGAVTAITDFKLTQGSNETDEDVIVATIPASVTAGDYFIRIGSQSGVGQSSGTAGTITVLGTPTITGLSKVVGIVGDELTINGTFFDDLTKVTFLGIEGEEDEVVAVDPIVTSTSITVKVPTGATIGKIAVTTPFGGGEGTTVESSIFRVVKAPIVYDFNAKQGPSGTVVTITGENLIAVDGKIKVSFKGHDGDIIPAPLASQIELNATVNTEDLTTARSITVTVPVDAITGVITLANEVGTTTTAQAKDSDGIYTVTSPVVVRFERASDNSVIDAARPARLLETVNVKGYNLVGVQSLRIGSRNVFGYYEEDQHTLELLVPRNASRGIVTVTTVVGEDASERILEIVRPNITVDPAVLSFKAAVETEGVTTYDVKSYTVTATNLAVGQNLTISLSENMPYLLSLNPNSTAEGTWMTGMTLPADENGNLTQVVYARNNSTIVANDESSRQTVLANHTSLEATTRTVTLQSEIIPLPVELIAFNARKESNGVQLTWATASELDNDYFEVQMTEDLKGEFKAVGKVKSNVNTTALRQDYQFNHKGNFNGTRYYRLKQVDLDGTFEYSKVVAVSSNGVNLAVGPRVYPNPINADSKLVYNADRAGKLNVRIVNMNGSAVQNLSYDIEEGENTILLNLNNNLPTGIYILMTEFNGKTEQVKLMKQ</sequence>
<dbReference type="Proteomes" id="UP000187181">
    <property type="component" value="Unassembled WGS sequence"/>
</dbReference>
<dbReference type="OrthoDB" id="1110382at2"/>
<proteinExistence type="predicted"/>
<gene>
    <name evidence="3" type="ORF">SAMN05444128_1941</name>
</gene>
<feature type="domain" description="IPT/TIG" evidence="2">
    <location>
        <begin position="1448"/>
        <end position="1537"/>
    </location>
</feature>
<protein>
    <submittedName>
        <fullName evidence="3">Por secretion system C-terminal sorting domain-containing protein</fullName>
    </submittedName>
</protein>
<evidence type="ECO:0000313" key="3">
    <source>
        <dbReference type="EMBL" id="SIT88980.1"/>
    </source>
</evidence>
<dbReference type="EMBL" id="FTPP01000002">
    <property type="protein sequence ID" value="SIT88980.1"/>
    <property type="molecule type" value="Genomic_DNA"/>
</dbReference>
<feature type="domain" description="IPT/TIG" evidence="2">
    <location>
        <begin position="1539"/>
        <end position="1644"/>
    </location>
</feature>
<feature type="domain" description="IPT/TIG" evidence="2">
    <location>
        <begin position="533"/>
        <end position="615"/>
    </location>
</feature>
<feature type="region of interest" description="Disordered" evidence="1">
    <location>
        <begin position="340"/>
        <end position="360"/>
    </location>
</feature>
<dbReference type="InterPro" id="IPR026444">
    <property type="entry name" value="Secre_tail"/>
</dbReference>
<feature type="domain" description="IPT/TIG" evidence="2">
    <location>
        <begin position="969"/>
        <end position="1050"/>
    </location>
</feature>
<feature type="domain" description="IPT/TIG" evidence="2">
    <location>
        <begin position="794"/>
        <end position="890"/>
    </location>
</feature>
<feature type="domain" description="IPT/TIG" evidence="2">
    <location>
        <begin position="1147"/>
        <end position="1243"/>
    </location>
</feature>
<dbReference type="STRING" id="1317125.SAMN05444128_1941"/>
<evidence type="ECO:0000256" key="1">
    <source>
        <dbReference type="SAM" id="MobiDB-lite"/>
    </source>
</evidence>
<reference evidence="4" key="1">
    <citation type="submission" date="2017-01" db="EMBL/GenBank/DDBJ databases">
        <authorList>
            <person name="Varghese N."/>
            <person name="Submissions S."/>
        </authorList>
    </citation>
    <scope>NUCLEOTIDE SEQUENCE [LARGE SCALE GENOMIC DNA]</scope>
    <source>
        <strain evidence="4">LP100</strain>
    </source>
</reference>
<organism evidence="3 4">
    <name type="scientific">Pontibacter indicus</name>
    <dbReference type="NCBI Taxonomy" id="1317125"/>
    <lineage>
        <taxon>Bacteria</taxon>
        <taxon>Pseudomonadati</taxon>
        <taxon>Bacteroidota</taxon>
        <taxon>Cytophagia</taxon>
        <taxon>Cytophagales</taxon>
        <taxon>Hymenobacteraceae</taxon>
        <taxon>Pontibacter</taxon>
    </lineage>
</organism>
<evidence type="ECO:0000259" key="2">
    <source>
        <dbReference type="SMART" id="SM00429"/>
    </source>
</evidence>
<dbReference type="NCBIfam" id="TIGR04183">
    <property type="entry name" value="Por_Secre_tail"/>
    <property type="match status" value="1"/>
</dbReference>
<dbReference type="InterPro" id="IPR002909">
    <property type="entry name" value="IPT_dom"/>
</dbReference>
<keyword evidence="4" id="KW-1185">Reference proteome</keyword>
<dbReference type="SUPFAM" id="SSF81296">
    <property type="entry name" value="E set domains"/>
    <property type="match status" value="11"/>
</dbReference>
<dbReference type="RefSeq" id="WP_076668317.1">
    <property type="nucleotide sequence ID" value="NZ_FTPP01000002.1"/>
</dbReference>
<dbReference type="Gene3D" id="2.60.40.10">
    <property type="entry name" value="Immunoglobulins"/>
    <property type="match status" value="15"/>
</dbReference>
<dbReference type="Pfam" id="PF18962">
    <property type="entry name" value="Por_Secre_tail"/>
    <property type="match status" value="1"/>
</dbReference>
<name>A0A1R3XCV1_9BACT</name>
<evidence type="ECO:0000313" key="4">
    <source>
        <dbReference type="Proteomes" id="UP000187181"/>
    </source>
</evidence>
<dbReference type="SMART" id="SM00429">
    <property type="entry name" value="IPT"/>
    <property type="match status" value="8"/>
</dbReference>
<accession>A0A1R3XCV1</accession>
<dbReference type="Pfam" id="PF01833">
    <property type="entry name" value="TIG"/>
    <property type="match status" value="5"/>
</dbReference>
<dbReference type="InterPro" id="IPR014756">
    <property type="entry name" value="Ig_E-set"/>
</dbReference>